<evidence type="ECO:0000313" key="2">
    <source>
        <dbReference type="EMBL" id="KAL0182536.1"/>
    </source>
</evidence>
<dbReference type="AlphaFoldDB" id="A0ABD0QC52"/>
<dbReference type="Proteomes" id="UP001529510">
    <property type="component" value="Unassembled WGS sequence"/>
</dbReference>
<keyword evidence="3" id="KW-1185">Reference proteome</keyword>
<protein>
    <submittedName>
        <fullName evidence="2">Uncharacterized protein</fullName>
    </submittedName>
</protein>
<evidence type="ECO:0000313" key="3">
    <source>
        <dbReference type="Proteomes" id="UP001529510"/>
    </source>
</evidence>
<dbReference type="EMBL" id="JAMKFB020000010">
    <property type="protein sequence ID" value="KAL0182536.1"/>
    <property type="molecule type" value="Genomic_DNA"/>
</dbReference>
<reference evidence="2 3" key="1">
    <citation type="submission" date="2024-05" db="EMBL/GenBank/DDBJ databases">
        <title>Genome sequencing and assembly of Indian major carp, Cirrhinus mrigala (Hamilton, 1822).</title>
        <authorList>
            <person name="Mohindra V."/>
            <person name="Chowdhury L.M."/>
            <person name="Lal K."/>
            <person name="Jena J.K."/>
        </authorList>
    </citation>
    <scope>NUCLEOTIDE SEQUENCE [LARGE SCALE GENOMIC DNA]</scope>
    <source>
        <strain evidence="2">CM1030</strain>
        <tissue evidence="2">Blood</tissue>
    </source>
</reference>
<feature type="compositionally biased region" description="Pro residues" evidence="1">
    <location>
        <begin position="36"/>
        <end position="48"/>
    </location>
</feature>
<name>A0ABD0QC52_CIRMR</name>
<organism evidence="2 3">
    <name type="scientific">Cirrhinus mrigala</name>
    <name type="common">Mrigala</name>
    <dbReference type="NCBI Taxonomy" id="683832"/>
    <lineage>
        <taxon>Eukaryota</taxon>
        <taxon>Metazoa</taxon>
        <taxon>Chordata</taxon>
        <taxon>Craniata</taxon>
        <taxon>Vertebrata</taxon>
        <taxon>Euteleostomi</taxon>
        <taxon>Actinopterygii</taxon>
        <taxon>Neopterygii</taxon>
        <taxon>Teleostei</taxon>
        <taxon>Ostariophysi</taxon>
        <taxon>Cypriniformes</taxon>
        <taxon>Cyprinidae</taxon>
        <taxon>Labeoninae</taxon>
        <taxon>Labeonini</taxon>
        <taxon>Cirrhinus</taxon>
    </lineage>
</organism>
<gene>
    <name evidence="2" type="ORF">M9458_021911</name>
</gene>
<comment type="caution">
    <text evidence="2">The sequence shown here is derived from an EMBL/GenBank/DDBJ whole genome shotgun (WGS) entry which is preliminary data.</text>
</comment>
<evidence type="ECO:0000256" key="1">
    <source>
        <dbReference type="SAM" id="MobiDB-lite"/>
    </source>
</evidence>
<proteinExistence type="predicted"/>
<sequence>EYVEKETNEKKRLSRNNEELLWLLQTSPHLAFFPGPDIPPYPYSPGPGTPTHSCSPGPCTPTHKVASPAPGTPTLRGSPAARSSPARIPNANTLPR</sequence>
<feature type="non-terminal residue" evidence="2">
    <location>
        <position position="1"/>
    </location>
</feature>
<accession>A0ABD0QC52</accession>
<feature type="region of interest" description="Disordered" evidence="1">
    <location>
        <begin position="35"/>
        <end position="96"/>
    </location>
</feature>